<keyword evidence="3" id="KW-1185">Reference proteome</keyword>
<dbReference type="EMBL" id="JACKWZ010000424">
    <property type="protein sequence ID" value="KAF9407907.1"/>
    <property type="molecule type" value="Genomic_DNA"/>
</dbReference>
<gene>
    <name evidence="2" type="ORF">HW555_012239</name>
</gene>
<evidence type="ECO:0000313" key="2">
    <source>
        <dbReference type="EMBL" id="KAF9407907.1"/>
    </source>
</evidence>
<feature type="transmembrane region" description="Helical" evidence="1">
    <location>
        <begin position="43"/>
        <end position="60"/>
    </location>
</feature>
<reference evidence="2" key="1">
    <citation type="submission" date="2020-08" db="EMBL/GenBank/DDBJ databases">
        <title>Spodoptera exigua strain:BAW_Kor-Di-RS1 Genome sequencing and assembly.</title>
        <authorList>
            <person name="Kim J."/>
            <person name="Nam H.Y."/>
            <person name="Kwon M."/>
            <person name="Choi J.H."/>
            <person name="Cho S.R."/>
            <person name="Kim G.-H."/>
        </authorList>
    </citation>
    <scope>NUCLEOTIDE SEQUENCE</scope>
    <source>
        <strain evidence="2">BAW_Kor-Di-RS1</strain>
        <tissue evidence="2">Whole-body</tissue>
    </source>
</reference>
<dbReference type="Proteomes" id="UP000648187">
    <property type="component" value="Unassembled WGS sequence"/>
</dbReference>
<name>A0A835KZ87_SPOEX</name>
<keyword evidence="1" id="KW-0812">Transmembrane</keyword>
<dbReference type="AlphaFoldDB" id="A0A835KZ87"/>
<sequence length="64" mass="7176">MNWALCSDANLVVQAVGRSSCDQSSLLRYIATMPINAETVNLAATYMILVILLFFLWLLYSTVF</sequence>
<organism evidence="2 3">
    <name type="scientific">Spodoptera exigua</name>
    <name type="common">Beet armyworm</name>
    <name type="synonym">Noctua fulgens</name>
    <dbReference type="NCBI Taxonomy" id="7107"/>
    <lineage>
        <taxon>Eukaryota</taxon>
        <taxon>Metazoa</taxon>
        <taxon>Ecdysozoa</taxon>
        <taxon>Arthropoda</taxon>
        <taxon>Hexapoda</taxon>
        <taxon>Insecta</taxon>
        <taxon>Pterygota</taxon>
        <taxon>Neoptera</taxon>
        <taxon>Endopterygota</taxon>
        <taxon>Lepidoptera</taxon>
        <taxon>Glossata</taxon>
        <taxon>Ditrysia</taxon>
        <taxon>Noctuoidea</taxon>
        <taxon>Noctuidae</taxon>
        <taxon>Amphipyrinae</taxon>
        <taxon>Spodoptera</taxon>
    </lineage>
</organism>
<keyword evidence="1" id="KW-1133">Transmembrane helix</keyword>
<evidence type="ECO:0000256" key="1">
    <source>
        <dbReference type="SAM" id="Phobius"/>
    </source>
</evidence>
<keyword evidence="1" id="KW-0472">Membrane</keyword>
<evidence type="ECO:0000313" key="3">
    <source>
        <dbReference type="Proteomes" id="UP000648187"/>
    </source>
</evidence>
<comment type="caution">
    <text evidence="2">The sequence shown here is derived from an EMBL/GenBank/DDBJ whole genome shotgun (WGS) entry which is preliminary data.</text>
</comment>
<proteinExistence type="predicted"/>
<protein>
    <submittedName>
        <fullName evidence="2">Uncharacterized protein</fullName>
    </submittedName>
</protein>
<accession>A0A835KZ87</accession>